<name>A0A4D6WMS3_9FLOR</name>
<dbReference type="InterPro" id="IPR013525">
    <property type="entry name" value="ABC2_TM"/>
</dbReference>
<keyword evidence="7" id="KW-0934">Plastid</keyword>
<feature type="transmembrane region" description="Helical" evidence="5">
    <location>
        <begin position="128"/>
        <end position="155"/>
    </location>
</feature>
<evidence type="ECO:0000256" key="1">
    <source>
        <dbReference type="ARBA" id="ARBA00004141"/>
    </source>
</evidence>
<feature type="transmembrane region" description="Helical" evidence="5">
    <location>
        <begin position="89"/>
        <end position="107"/>
    </location>
</feature>
<dbReference type="InterPro" id="IPR047817">
    <property type="entry name" value="ABC2_TM_bact-type"/>
</dbReference>
<sequence>MLTKINSYSEYYSNLQPEFQVNPKSSFKNYYHETIGLGKRLYIQIKRRPINLIAGLIQPLIWLILFGALFQKMMITVQIPYNKFLNTGIITFTSFTSAMNAGLPIIFDREFGFFNRLLVSPLQSKYSILISSILSITLITLFQTYIIITFNLIILKYQYSIYQLISIFYITVLLTITISNISICLAFILPGHIEFLALVLISNLPVLFSSTALAPLSFMPHWLQIMTHFNPMTYAIEMLRFILIHNINQISSIESTLNSSIYTHICQNISILLFINVINFILSKYIITYKCE</sequence>
<keyword evidence="4 5" id="KW-0472">Membrane</keyword>
<proteinExistence type="predicted"/>
<dbReference type="PANTHER" id="PTHR43077:SF10">
    <property type="entry name" value="TRANSPORT PERMEASE PROTEIN"/>
    <property type="match status" value="1"/>
</dbReference>
<dbReference type="PANTHER" id="PTHR43077">
    <property type="entry name" value="TRANSPORT PERMEASE YVFS-RELATED"/>
    <property type="match status" value="1"/>
</dbReference>
<evidence type="ECO:0000256" key="4">
    <source>
        <dbReference type="ARBA" id="ARBA00023136"/>
    </source>
</evidence>
<geneLocation type="plastid" evidence="7"/>
<reference evidence="7" key="2">
    <citation type="submission" date="2019-04" db="EMBL/GenBank/DDBJ databases">
        <authorList>
            <person name="Pasella M."/>
        </authorList>
    </citation>
    <scope>NUCLEOTIDE SEQUENCE</scope>
    <source>
        <strain evidence="7">PD2927</strain>
    </source>
</reference>
<feature type="transmembrane region" description="Helical" evidence="5">
    <location>
        <begin position="49"/>
        <end position="69"/>
    </location>
</feature>
<protein>
    <recommendedName>
        <fullName evidence="6">ABC transmembrane type-2 domain-containing protein</fullName>
    </recommendedName>
</protein>
<comment type="subcellular location">
    <subcellularLocation>
        <location evidence="1">Membrane</location>
        <topology evidence="1">Multi-pass membrane protein</topology>
    </subcellularLocation>
</comment>
<dbReference type="AlphaFoldDB" id="A0A4D6WMS3"/>
<gene>
    <name evidence="7" type="primary">ycf38</name>
</gene>
<dbReference type="EMBL" id="MK814616">
    <property type="protein sequence ID" value="QCI04957.1"/>
    <property type="molecule type" value="Genomic_DNA"/>
</dbReference>
<accession>A0A4D6WMS3</accession>
<dbReference type="GO" id="GO:0016020">
    <property type="term" value="C:membrane"/>
    <property type="evidence" value="ECO:0007669"/>
    <property type="project" value="UniProtKB-SubCell"/>
</dbReference>
<evidence type="ECO:0000259" key="6">
    <source>
        <dbReference type="PROSITE" id="PS51012"/>
    </source>
</evidence>
<feature type="transmembrane region" description="Helical" evidence="5">
    <location>
        <begin position="195"/>
        <end position="218"/>
    </location>
</feature>
<evidence type="ECO:0000256" key="2">
    <source>
        <dbReference type="ARBA" id="ARBA00022692"/>
    </source>
</evidence>
<feature type="transmembrane region" description="Helical" evidence="5">
    <location>
        <begin position="161"/>
        <end position="188"/>
    </location>
</feature>
<feature type="domain" description="ABC transmembrane type-2" evidence="6">
    <location>
        <begin position="50"/>
        <end position="290"/>
    </location>
</feature>
<evidence type="ECO:0000256" key="3">
    <source>
        <dbReference type="ARBA" id="ARBA00022989"/>
    </source>
</evidence>
<reference evidence="7" key="1">
    <citation type="journal article" date="2019" name="Mol. Phylogenet. Evol.">
        <title>Morphological evolution and classification of the red algal order Ceramiales inferred using plastid phylogenomics.</title>
        <authorList>
            <person name="Diaz-Tapia P."/>
            <person name="Pasella M.M."/>
            <person name="Verbruggen H."/>
            <person name="Maggs C.A."/>
        </authorList>
    </citation>
    <scope>NUCLEOTIDE SEQUENCE</scope>
    <source>
        <strain evidence="7">PD2927</strain>
    </source>
</reference>
<keyword evidence="2 5" id="KW-0812">Transmembrane</keyword>
<evidence type="ECO:0000313" key="7">
    <source>
        <dbReference type="EMBL" id="QCI04957.1"/>
    </source>
</evidence>
<dbReference type="Pfam" id="PF01061">
    <property type="entry name" value="ABC2_membrane"/>
    <property type="match status" value="1"/>
</dbReference>
<evidence type="ECO:0000256" key="5">
    <source>
        <dbReference type="SAM" id="Phobius"/>
    </source>
</evidence>
<dbReference type="InterPro" id="IPR051328">
    <property type="entry name" value="T7SS_ABC-Transporter"/>
</dbReference>
<organism evidence="7">
    <name type="scientific">Callithamnion tetricum</name>
    <dbReference type="NCBI Taxonomy" id="193179"/>
    <lineage>
        <taxon>Eukaryota</taxon>
        <taxon>Rhodophyta</taxon>
        <taxon>Florideophyceae</taxon>
        <taxon>Rhodymeniophycidae</taxon>
        <taxon>Ceramiales</taxon>
        <taxon>Callithamniaceae</taxon>
        <taxon>Callithamnion</taxon>
    </lineage>
</organism>
<dbReference type="GO" id="GO:0140359">
    <property type="term" value="F:ABC-type transporter activity"/>
    <property type="evidence" value="ECO:0007669"/>
    <property type="project" value="InterPro"/>
</dbReference>
<feature type="transmembrane region" description="Helical" evidence="5">
    <location>
        <begin position="261"/>
        <end position="282"/>
    </location>
</feature>
<keyword evidence="3 5" id="KW-1133">Transmembrane helix</keyword>
<dbReference type="PROSITE" id="PS51012">
    <property type="entry name" value="ABC_TM2"/>
    <property type="match status" value="1"/>
</dbReference>